<dbReference type="Gene3D" id="3.40.50.300">
    <property type="entry name" value="P-loop containing nucleotide triphosphate hydrolases"/>
    <property type="match status" value="1"/>
</dbReference>
<dbReference type="SUPFAM" id="SSF46894">
    <property type="entry name" value="C-terminal effector domain of the bipartite response regulators"/>
    <property type="match status" value="1"/>
</dbReference>
<keyword evidence="1" id="KW-0805">Transcription regulation</keyword>
<evidence type="ECO:0000313" key="6">
    <source>
        <dbReference type="Proteomes" id="UP001519342"/>
    </source>
</evidence>
<evidence type="ECO:0000259" key="4">
    <source>
        <dbReference type="PROSITE" id="PS50043"/>
    </source>
</evidence>
<dbReference type="CDD" id="cd06170">
    <property type="entry name" value="LuxR_C_like"/>
    <property type="match status" value="1"/>
</dbReference>
<dbReference type="PANTHER" id="PTHR44688:SF16">
    <property type="entry name" value="DNA-BINDING TRANSCRIPTIONAL ACTIVATOR DEVR_DOSR"/>
    <property type="match status" value="1"/>
</dbReference>
<dbReference type="Pfam" id="PF00196">
    <property type="entry name" value="GerE"/>
    <property type="match status" value="1"/>
</dbReference>
<dbReference type="RefSeq" id="WP_209512264.1">
    <property type="nucleotide sequence ID" value="NZ_JAGGKS010000007.1"/>
</dbReference>
<evidence type="ECO:0000256" key="2">
    <source>
        <dbReference type="ARBA" id="ARBA00023125"/>
    </source>
</evidence>
<protein>
    <submittedName>
        <fullName evidence="5">LuxR family maltose regulon positive regulatory protein</fullName>
    </submittedName>
</protein>
<accession>A0ABS4GFQ0</accession>
<dbReference type="PROSITE" id="PS50043">
    <property type="entry name" value="HTH_LUXR_2"/>
    <property type="match status" value="1"/>
</dbReference>
<dbReference type="SUPFAM" id="SSF52540">
    <property type="entry name" value="P-loop containing nucleoside triphosphate hydrolases"/>
    <property type="match status" value="1"/>
</dbReference>
<dbReference type="PANTHER" id="PTHR44688">
    <property type="entry name" value="DNA-BINDING TRANSCRIPTIONAL ACTIVATOR DEVR_DOSR"/>
    <property type="match status" value="1"/>
</dbReference>
<dbReference type="Proteomes" id="UP001519342">
    <property type="component" value="Unassembled WGS sequence"/>
</dbReference>
<evidence type="ECO:0000313" key="5">
    <source>
        <dbReference type="EMBL" id="MBP1926527.1"/>
    </source>
</evidence>
<dbReference type="InterPro" id="IPR000792">
    <property type="entry name" value="Tscrpt_reg_LuxR_C"/>
</dbReference>
<organism evidence="5 6">
    <name type="scientific">Sedimentibacter acidaminivorans</name>
    <dbReference type="NCBI Taxonomy" id="913099"/>
    <lineage>
        <taxon>Bacteria</taxon>
        <taxon>Bacillati</taxon>
        <taxon>Bacillota</taxon>
        <taxon>Tissierellia</taxon>
        <taxon>Sedimentibacter</taxon>
    </lineage>
</organism>
<keyword evidence="6" id="KW-1185">Reference proteome</keyword>
<dbReference type="InterPro" id="IPR036388">
    <property type="entry name" value="WH-like_DNA-bd_sf"/>
</dbReference>
<keyword evidence="3" id="KW-0804">Transcription</keyword>
<evidence type="ECO:0000256" key="1">
    <source>
        <dbReference type="ARBA" id="ARBA00023015"/>
    </source>
</evidence>
<feature type="domain" description="HTH luxR-type" evidence="4">
    <location>
        <begin position="768"/>
        <end position="830"/>
    </location>
</feature>
<dbReference type="InterPro" id="IPR011990">
    <property type="entry name" value="TPR-like_helical_dom_sf"/>
</dbReference>
<dbReference type="Gene3D" id="1.10.10.10">
    <property type="entry name" value="Winged helix-like DNA-binding domain superfamily/Winged helix DNA-binding domain"/>
    <property type="match status" value="1"/>
</dbReference>
<name>A0ABS4GFQ0_9FIRM</name>
<dbReference type="EMBL" id="JAGGKS010000007">
    <property type="protein sequence ID" value="MBP1926527.1"/>
    <property type="molecule type" value="Genomic_DNA"/>
</dbReference>
<dbReference type="Gene3D" id="1.25.40.10">
    <property type="entry name" value="Tetratricopeptide repeat domain"/>
    <property type="match status" value="1"/>
</dbReference>
<proteinExistence type="predicted"/>
<comment type="caution">
    <text evidence="5">The sequence shown here is derived from an EMBL/GenBank/DDBJ whole genome shotgun (WGS) entry which is preliminary data.</text>
</comment>
<keyword evidence="2" id="KW-0238">DNA-binding</keyword>
<dbReference type="SMART" id="SM00421">
    <property type="entry name" value="HTH_LUXR"/>
    <property type="match status" value="1"/>
</dbReference>
<sequence>MASRRKRCKSLYIPQRIIIELDKSMESPVTLIEAPSGFGKTMAVREYLDYFIKGEVKNFWYTCLGESAQAAWNGICLMMKNIDSHTAHKLSLLGLPNDDNLAHVMINIQDISCKQETVFVIDDYHLIQKDMPIKFLEALTHHNNLSLHFIIISHPTSVTEEMFVDVPLIRYIGSRIFLFDKNDVQQLFLHNGVSMTLEKSGEIHSITEGWIAALNMYCTEYKVEGKFSICGGINDLIERTIWNRMTSREQSLLQSLSIFESFSVGQICVILEKDKFPDYARKLIKYNNMVRYEENLRGYVMQSLLKEYLLHRVECNCSAEEKSMLYERAGLACVVEKQYYQAAGFFYKAENYEQLMKLPLKGKDLTNYMGKDSDMFMMNVIESTPSKILYKYPQLLFVFAFELFLLGKIEYFSRMCSIISDILNLEYALEPDIRMMLKGEFILLMSFTKFNDIYEMSIMHREAYKILGGPSKLIVANHAWTFGAPSVLYMFWGRSGQLSEEMKIMNECIPYYNKLAGGHGSGAGEAMSAEALFMQGDDISSESLCYKTIYMANIHRQDSIVLCAYLQLARIAIFRGDTKAYLQAMEEIQNTINVATEHRIQYVGDLCLGFLSVLRGKTDDVKLWITDFRSISSSLYEVATSFAHVIHLKYLWVEGGVNKRSEIWGFAEAYLSLAEKLNFLFPKLYIFIILGLLNHELGMFGEAQKYIKRALDIAMPDKVYMPFAEMGKEIVPLMERVSLINEYQESARKILELAKKQEFGVSCINQQLNRDKYNLTPREQEISSLAAEGMSNADIAEKLFISVYTVKNTLKKVFVKLNIKKRDELKQFRL</sequence>
<evidence type="ECO:0000256" key="3">
    <source>
        <dbReference type="ARBA" id="ARBA00023163"/>
    </source>
</evidence>
<dbReference type="PRINTS" id="PR00038">
    <property type="entry name" value="HTHLUXR"/>
</dbReference>
<gene>
    <name evidence="5" type="ORF">J2Z76_002396</name>
</gene>
<dbReference type="InterPro" id="IPR016032">
    <property type="entry name" value="Sig_transdc_resp-reg_C-effctor"/>
</dbReference>
<dbReference type="InterPro" id="IPR027417">
    <property type="entry name" value="P-loop_NTPase"/>
</dbReference>
<reference evidence="5 6" key="1">
    <citation type="submission" date="2021-03" db="EMBL/GenBank/DDBJ databases">
        <title>Genomic Encyclopedia of Type Strains, Phase IV (KMG-IV): sequencing the most valuable type-strain genomes for metagenomic binning, comparative biology and taxonomic classification.</title>
        <authorList>
            <person name="Goeker M."/>
        </authorList>
    </citation>
    <scope>NUCLEOTIDE SEQUENCE [LARGE SCALE GENOMIC DNA]</scope>
    <source>
        <strain evidence="5 6">DSM 24004</strain>
    </source>
</reference>